<feature type="region of interest" description="Disordered" evidence="1">
    <location>
        <begin position="170"/>
        <end position="213"/>
    </location>
</feature>
<keyword evidence="3" id="KW-1185">Reference proteome</keyword>
<feature type="compositionally biased region" description="Basic and acidic residues" evidence="1">
    <location>
        <begin position="171"/>
        <end position="184"/>
    </location>
</feature>
<dbReference type="AlphaFoldDB" id="A0AAN5ICX9"/>
<protein>
    <submittedName>
        <fullName evidence="2">Uncharacterized protein</fullName>
    </submittedName>
</protein>
<evidence type="ECO:0000256" key="1">
    <source>
        <dbReference type="SAM" id="MobiDB-lite"/>
    </source>
</evidence>
<organism evidence="2 3">
    <name type="scientific">Pristionchus mayeri</name>
    <dbReference type="NCBI Taxonomy" id="1317129"/>
    <lineage>
        <taxon>Eukaryota</taxon>
        <taxon>Metazoa</taxon>
        <taxon>Ecdysozoa</taxon>
        <taxon>Nematoda</taxon>
        <taxon>Chromadorea</taxon>
        <taxon>Rhabditida</taxon>
        <taxon>Rhabditina</taxon>
        <taxon>Diplogasteromorpha</taxon>
        <taxon>Diplogasteroidea</taxon>
        <taxon>Neodiplogasteridae</taxon>
        <taxon>Pristionchus</taxon>
    </lineage>
</organism>
<sequence>LQQKPITNRTIADLWEVYAASSDKYHKKLTELWKNKKSTAMPPQPPTTTSLATQPAGLPSTSTVLPSTESYSTTTVPMRPPTTSAVAPRTIKVINILKRLLPDYIPQLSSIFEHVQNGNDLLMLGVTPPATTTTTTYFAKKSSFKRPVPAVQVTYLNATAPLHRTIHRMAPRQERRTQFSKEPSEASVVDSTTVKQPSSPYPTSPSSSSYTPQFPLASLDPNFNAPMNRLPESIFGAAYSVTPTQAAMAMPLSTMPEPSPSSTSHRISYLPTGGTTLPPSKLVLPSAGSFPEFLRSLSNMNPIPAKEMTQQFLAYPPSNPKFIFAAPQQN</sequence>
<evidence type="ECO:0000313" key="3">
    <source>
        <dbReference type="Proteomes" id="UP001328107"/>
    </source>
</evidence>
<reference evidence="3" key="1">
    <citation type="submission" date="2022-10" db="EMBL/GenBank/DDBJ databases">
        <title>Genome assembly of Pristionchus species.</title>
        <authorList>
            <person name="Yoshida K."/>
            <person name="Sommer R.J."/>
        </authorList>
    </citation>
    <scope>NUCLEOTIDE SEQUENCE [LARGE SCALE GENOMIC DNA]</scope>
    <source>
        <strain evidence="3">RS5460</strain>
    </source>
</reference>
<feature type="non-terminal residue" evidence="2">
    <location>
        <position position="330"/>
    </location>
</feature>
<comment type="caution">
    <text evidence="2">The sequence shown here is derived from an EMBL/GenBank/DDBJ whole genome shotgun (WGS) entry which is preliminary data.</text>
</comment>
<accession>A0AAN5ICX9</accession>
<feature type="non-terminal residue" evidence="2">
    <location>
        <position position="1"/>
    </location>
</feature>
<dbReference type="EMBL" id="BTRK01000006">
    <property type="protein sequence ID" value="GMR61633.1"/>
    <property type="molecule type" value="Genomic_DNA"/>
</dbReference>
<gene>
    <name evidence="2" type="ORF">PMAYCL1PPCAC_31828</name>
</gene>
<dbReference type="Proteomes" id="UP001328107">
    <property type="component" value="Unassembled WGS sequence"/>
</dbReference>
<feature type="region of interest" description="Disordered" evidence="1">
    <location>
        <begin position="36"/>
        <end position="83"/>
    </location>
</feature>
<feature type="compositionally biased region" description="Polar residues" evidence="1">
    <location>
        <begin position="47"/>
        <end position="83"/>
    </location>
</feature>
<name>A0AAN5ICX9_9BILA</name>
<proteinExistence type="predicted"/>
<evidence type="ECO:0000313" key="2">
    <source>
        <dbReference type="EMBL" id="GMR61633.1"/>
    </source>
</evidence>